<comment type="caution">
    <text evidence="3">The sequence shown here is derived from an EMBL/GenBank/DDBJ whole genome shotgun (WGS) entry which is preliminary data.</text>
</comment>
<evidence type="ECO:0000256" key="1">
    <source>
        <dbReference type="ARBA" id="ARBA00010272"/>
    </source>
</evidence>
<sequence>MAIVEVSIVPVGTGSTGVSEFVRAAFAVIRESGLKHELNPMGTCIEGELDAIFAVIRRMHETLAGMGCARLVTTVKIDDRRDRPHDMQAKVRRVLDPPR</sequence>
<dbReference type="Gene3D" id="3.30.70.930">
    <property type="match status" value="1"/>
</dbReference>
<comment type="similarity">
    <text evidence="1">Belongs to the UPF0045 family.</text>
</comment>
<accession>A0A7C4CE37</accession>
<reference evidence="3" key="1">
    <citation type="journal article" date="2020" name="mSystems">
        <title>Genome- and Community-Level Interaction Insights into Carbon Utilization and Element Cycling Functions of Hydrothermarchaeota in Hydrothermal Sediment.</title>
        <authorList>
            <person name="Zhou Z."/>
            <person name="Liu Y."/>
            <person name="Xu W."/>
            <person name="Pan J."/>
            <person name="Luo Z.H."/>
            <person name="Li M."/>
        </authorList>
    </citation>
    <scope>NUCLEOTIDE SEQUENCE [LARGE SCALE GENOMIC DNA]</scope>
    <source>
        <strain evidence="3">SpSt-488</strain>
    </source>
</reference>
<evidence type="ECO:0000313" key="3">
    <source>
        <dbReference type="EMBL" id="HGK28364.1"/>
    </source>
</evidence>
<evidence type="ECO:0000259" key="2">
    <source>
        <dbReference type="Pfam" id="PF01910"/>
    </source>
</evidence>
<dbReference type="EMBL" id="DSUT01000110">
    <property type="protein sequence ID" value="HGK28364.1"/>
    <property type="molecule type" value="Genomic_DNA"/>
</dbReference>
<dbReference type="SUPFAM" id="SSF89957">
    <property type="entry name" value="MTH1187/YkoF-like"/>
    <property type="match status" value="1"/>
</dbReference>
<feature type="domain" description="Thiamine-binding protein" evidence="2">
    <location>
        <begin position="4"/>
        <end position="94"/>
    </location>
</feature>
<name>A0A7C4CE37_UNCW3</name>
<dbReference type="InterPro" id="IPR051614">
    <property type="entry name" value="UPF0045_domain"/>
</dbReference>
<proteinExistence type="inferred from homology"/>
<protein>
    <submittedName>
        <fullName evidence="3">MTH1187 family thiamine-binding protein</fullName>
    </submittedName>
</protein>
<dbReference type="InterPro" id="IPR029756">
    <property type="entry name" value="MTH1187/YkoF-like"/>
</dbReference>
<organism evidence="3">
    <name type="scientific">candidate division WOR-3 bacterium</name>
    <dbReference type="NCBI Taxonomy" id="2052148"/>
    <lineage>
        <taxon>Bacteria</taxon>
        <taxon>Bacteria division WOR-3</taxon>
    </lineage>
</organism>
<dbReference type="PANTHER" id="PTHR33777">
    <property type="entry name" value="UPF0045 PROTEIN ECM15"/>
    <property type="match status" value="1"/>
</dbReference>
<dbReference type="Pfam" id="PF01910">
    <property type="entry name" value="Thiamine_BP"/>
    <property type="match status" value="1"/>
</dbReference>
<dbReference type="InterPro" id="IPR002767">
    <property type="entry name" value="Thiamine_BP"/>
</dbReference>
<gene>
    <name evidence="3" type="ORF">ENS41_05355</name>
</gene>
<dbReference type="AlphaFoldDB" id="A0A7C4CE37"/>
<dbReference type="NCBIfam" id="TIGR00106">
    <property type="entry name" value="MTH1187 family thiamine-binding protein"/>
    <property type="match status" value="1"/>
</dbReference>
<dbReference type="PANTHER" id="PTHR33777:SF1">
    <property type="entry name" value="UPF0045 PROTEIN ECM15"/>
    <property type="match status" value="1"/>
</dbReference>
<dbReference type="GO" id="GO:0005829">
    <property type="term" value="C:cytosol"/>
    <property type="evidence" value="ECO:0007669"/>
    <property type="project" value="TreeGrafter"/>
</dbReference>